<dbReference type="SUPFAM" id="SSF160369">
    <property type="entry name" value="Ribosomal protein L10-like"/>
    <property type="match status" value="1"/>
</dbReference>
<comment type="caution">
    <text evidence="6">The sequence shown here is derived from an EMBL/GenBank/DDBJ whole genome shotgun (WGS) entry which is preliminary data.</text>
</comment>
<dbReference type="GO" id="GO:0005840">
    <property type="term" value="C:ribosome"/>
    <property type="evidence" value="ECO:0007669"/>
    <property type="project" value="UniProtKB-KW"/>
</dbReference>
<dbReference type="Proteomes" id="UP000236846">
    <property type="component" value="Unassembled WGS sequence"/>
</dbReference>
<accession>A0A2H0PWV8</accession>
<name>A0A2H0PWV8_9BACT</name>
<dbReference type="CDD" id="cd05797">
    <property type="entry name" value="Ribosomal_L10"/>
    <property type="match status" value="1"/>
</dbReference>
<dbReference type="PANTHER" id="PTHR11560">
    <property type="entry name" value="39S RIBOSOMAL PROTEIN L10, MITOCHONDRIAL"/>
    <property type="match status" value="1"/>
</dbReference>
<dbReference type="Pfam" id="PF00466">
    <property type="entry name" value="Ribosomal_L10"/>
    <property type="match status" value="1"/>
</dbReference>
<keyword evidence="3" id="KW-0687">Ribonucleoprotein</keyword>
<dbReference type="Gene3D" id="6.10.250.290">
    <property type="match status" value="1"/>
</dbReference>
<evidence type="ECO:0000313" key="7">
    <source>
        <dbReference type="Proteomes" id="UP000236846"/>
    </source>
</evidence>
<organism evidence="6 7">
    <name type="scientific">Candidatus Brennerbacteria bacterium CG11_big_fil_rev_8_21_14_0_20_43_10</name>
    <dbReference type="NCBI Taxonomy" id="1974523"/>
    <lineage>
        <taxon>Bacteria</taxon>
        <taxon>Candidatus Brenneribacteriota</taxon>
    </lineage>
</organism>
<dbReference type="GO" id="GO:1990904">
    <property type="term" value="C:ribonucleoprotein complex"/>
    <property type="evidence" value="ECO:0007669"/>
    <property type="project" value="UniProtKB-KW"/>
</dbReference>
<dbReference type="InterPro" id="IPR001790">
    <property type="entry name" value="Ribosomal_uL10"/>
</dbReference>
<dbReference type="AlphaFoldDB" id="A0A2H0PWV8"/>
<dbReference type="InterPro" id="IPR043141">
    <property type="entry name" value="Ribosomal_uL10-like_sf"/>
</dbReference>
<evidence type="ECO:0000256" key="3">
    <source>
        <dbReference type="ARBA" id="ARBA00023274"/>
    </source>
</evidence>
<evidence type="ECO:0000256" key="4">
    <source>
        <dbReference type="ARBA" id="ARBA00035202"/>
    </source>
</evidence>
<dbReference type="NCBIfam" id="NF000955">
    <property type="entry name" value="PRK00099.1-1"/>
    <property type="match status" value="1"/>
</dbReference>
<reference evidence="6 7" key="1">
    <citation type="submission" date="2017-09" db="EMBL/GenBank/DDBJ databases">
        <title>Depth-based differentiation of microbial function through sediment-hosted aquifers and enrichment of novel symbionts in the deep terrestrial subsurface.</title>
        <authorList>
            <person name="Probst A.J."/>
            <person name="Ladd B."/>
            <person name="Jarett J.K."/>
            <person name="Geller-Mcgrath D.E."/>
            <person name="Sieber C.M."/>
            <person name="Emerson J.B."/>
            <person name="Anantharaman K."/>
            <person name="Thomas B.C."/>
            <person name="Malmstrom R."/>
            <person name="Stieglmeier M."/>
            <person name="Klingl A."/>
            <person name="Woyke T."/>
            <person name="Ryan C.M."/>
            <person name="Banfield J.F."/>
        </authorList>
    </citation>
    <scope>NUCLEOTIDE SEQUENCE [LARGE SCALE GENOMIC DNA]</scope>
    <source>
        <strain evidence="6">CG11_big_fil_rev_8_21_14_0_20_43_10</strain>
    </source>
</reference>
<dbReference type="InterPro" id="IPR047865">
    <property type="entry name" value="Ribosomal_uL10_bac_type"/>
</dbReference>
<gene>
    <name evidence="6" type="primary">rplJ</name>
    <name evidence="6" type="ORF">COV41_01210</name>
</gene>
<dbReference type="EMBL" id="PCXE01000019">
    <property type="protein sequence ID" value="PIR26543.1"/>
    <property type="molecule type" value="Genomic_DNA"/>
</dbReference>
<evidence type="ECO:0000256" key="5">
    <source>
        <dbReference type="ARBA" id="ARBA00035502"/>
    </source>
</evidence>
<evidence type="ECO:0000256" key="2">
    <source>
        <dbReference type="ARBA" id="ARBA00022980"/>
    </source>
</evidence>
<comment type="similarity">
    <text evidence="1">Belongs to the universal ribosomal protein uL10 family.</text>
</comment>
<evidence type="ECO:0000313" key="6">
    <source>
        <dbReference type="EMBL" id="PIR26543.1"/>
    </source>
</evidence>
<protein>
    <recommendedName>
        <fullName evidence="4">Large ribosomal subunit protein uL10</fullName>
    </recommendedName>
    <alternativeName>
        <fullName evidence="5">50S ribosomal protein L10</fullName>
    </alternativeName>
</protein>
<dbReference type="Gene3D" id="3.30.70.1730">
    <property type="match status" value="1"/>
</dbReference>
<keyword evidence="2 6" id="KW-0689">Ribosomal protein</keyword>
<proteinExistence type="inferred from homology"/>
<sequence>MAITKQQKQTALTELETIVAHNPIIFLVDFSRAKTLDVTEFRKKLMALDAGYRMVKKTLVKRVFDAHGLAFPNWETYAGSFGIVYAQQNEIDVAKAVRSFVSATANKVKVKNSLAVLGGFMDALFIDTSKVTMLAQIPSREVLIGQLVNAIASPLSGLVYALQYNLAHFVMTVKAIEGSKK</sequence>
<evidence type="ECO:0000256" key="1">
    <source>
        <dbReference type="ARBA" id="ARBA00008889"/>
    </source>
</evidence>